<name>A0ABN7WRI6_GIGMA</name>
<keyword evidence="2" id="KW-1185">Reference proteome</keyword>
<comment type="caution">
    <text evidence="1">The sequence shown here is derived from an EMBL/GenBank/DDBJ whole genome shotgun (WGS) entry which is preliminary data.</text>
</comment>
<protein>
    <submittedName>
        <fullName evidence="1">45814_t:CDS:1</fullName>
    </submittedName>
</protein>
<dbReference type="EMBL" id="CAJVQB010055444">
    <property type="protein sequence ID" value="CAG8837253.1"/>
    <property type="molecule type" value="Genomic_DNA"/>
</dbReference>
<dbReference type="Proteomes" id="UP000789901">
    <property type="component" value="Unassembled WGS sequence"/>
</dbReference>
<gene>
    <name evidence="1" type="ORF">GMARGA_LOCUS33410</name>
</gene>
<sequence>TTNNLQNKSINLNNDICVYFNLLINEYPDQEDQLEKIEQSKQSMVNEEPMIIKEYIAKKYIDINIILFTFNAMEYLF</sequence>
<proteinExistence type="predicted"/>
<feature type="non-terminal residue" evidence="1">
    <location>
        <position position="1"/>
    </location>
</feature>
<accession>A0ABN7WRI6</accession>
<reference evidence="1 2" key="1">
    <citation type="submission" date="2021-06" db="EMBL/GenBank/DDBJ databases">
        <authorList>
            <person name="Kallberg Y."/>
            <person name="Tangrot J."/>
            <person name="Rosling A."/>
        </authorList>
    </citation>
    <scope>NUCLEOTIDE SEQUENCE [LARGE SCALE GENOMIC DNA]</scope>
    <source>
        <strain evidence="1 2">120-4 pot B 10/14</strain>
    </source>
</reference>
<organism evidence="1 2">
    <name type="scientific">Gigaspora margarita</name>
    <dbReference type="NCBI Taxonomy" id="4874"/>
    <lineage>
        <taxon>Eukaryota</taxon>
        <taxon>Fungi</taxon>
        <taxon>Fungi incertae sedis</taxon>
        <taxon>Mucoromycota</taxon>
        <taxon>Glomeromycotina</taxon>
        <taxon>Glomeromycetes</taxon>
        <taxon>Diversisporales</taxon>
        <taxon>Gigasporaceae</taxon>
        <taxon>Gigaspora</taxon>
    </lineage>
</organism>
<evidence type="ECO:0000313" key="2">
    <source>
        <dbReference type="Proteomes" id="UP000789901"/>
    </source>
</evidence>
<evidence type="ECO:0000313" key="1">
    <source>
        <dbReference type="EMBL" id="CAG8837253.1"/>
    </source>
</evidence>